<reference evidence="2" key="1">
    <citation type="submission" date="2020-06" db="EMBL/GenBank/DDBJ databases">
        <title>WGS assembly of Ceratodon purpureus strain R40.</title>
        <authorList>
            <person name="Carey S.B."/>
            <person name="Jenkins J."/>
            <person name="Shu S."/>
            <person name="Lovell J.T."/>
            <person name="Sreedasyam A."/>
            <person name="Maumus F."/>
            <person name="Tiley G.P."/>
            <person name="Fernandez-Pozo N."/>
            <person name="Barry K."/>
            <person name="Chen C."/>
            <person name="Wang M."/>
            <person name="Lipzen A."/>
            <person name="Daum C."/>
            <person name="Saski C.A."/>
            <person name="Payton A.C."/>
            <person name="Mcbreen J.C."/>
            <person name="Conrad R.E."/>
            <person name="Kollar L.M."/>
            <person name="Olsson S."/>
            <person name="Huttunen S."/>
            <person name="Landis J.B."/>
            <person name="Wickett N.J."/>
            <person name="Johnson M.G."/>
            <person name="Rensing S.A."/>
            <person name="Grimwood J."/>
            <person name="Schmutz J."/>
            <person name="Mcdaniel S.F."/>
        </authorList>
    </citation>
    <scope>NUCLEOTIDE SEQUENCE</scope>
    <source>
        <strain evidence="2">R40</strain>
    </source>
</reference>
<feature type="signal peptide" evidence="1">
    <location>
        <begin position="1"/>
        <end position="27"/>
    </location>
</feature>
<organism evidence="2 3">
    <name type="scientific">Ceratodon purpureus</name>
    <name type="common">Fire moss</name>
    <name type="synonym">Dicranum purpureum</name>
    <dbReference type="NCBI Taxonomy" id="3225"/>
    <lineage>
        <taxon>Eukaryota</taxon>
        <taxon>Viridiplantae</taxon>
        <taxon>Streptophyta</taxon>
        <taxon>Embryophyta</taxon>
        <taxon>Bryophyta</taxon>
        <taxon>Bryophytina</taxon>
        <taxon>Bryopsida</taxon>
        <taxon>Dicranidae</taxon>
        <taxon>Pseudoditrichales</taxon>
        <taxon>Ditrichaceae</taxon>
        <taxon>Ceratodon</taxon>
    </lineage>
</organism>
<protein>
    <submittedName>
        <fullName evidence="2">Uncharacterized protein</fullName>
    </submittedName>
</protein>
<dbReference type="Proteomes" id="UP000822688">
    <property type="component" value="Chromosome V"/>
</dbReference>
<proteinExistence type="predicted"/>
<keyword evidence="3" id="KW-1185">Reference proteome</keyword>
<evidence type="ECO:0000313" key="2">
    <source>
        <dbReference type="EMBL" id="KAG0572845.1"/>
    </source>
</evidence>
<accession>A0A8T0HQ31</accession>
<evidence type="ECO:0000313" key="3">
    <source>
        <dbReference type="Proteomes" id="UP000822688"/>
    </source>
</evidence>
<gene>
    <name evidence="2" type="ORF">KC19_VG129400</name>
</gene>
<feature type="chain" id="PRO_5035921589" evidence="1">
    <location>
        <begin position="28"/>
        <end position="57"/>
    </location>
</feature>
<sequence length="57" mass="6217">MNLSKVEQNLAALLLRTVLLTEIFCQGQEIGRISAVSGSPFMCKHFWSCFKVGLGGS</sequence>
<dbReference type="AlphaFoldDB" id="A0A8T0HQ31"/>
<comment type="caution">
    <text evidence="2">The sequence shown here is derived from an EMBL/GenBank/DDBJ whole genome shotgun (WGS) entry which is preliminary data.</text>
</comment>
<evidence type="ECO:0000256" key="1">
    <source>
        <dbReference type="SAM" id="SignalP"/>
    </source>
</evidence>
<keyword evidence="1" id="KW-0732">Signal</keyword>
<dbReference type="EMBL" id="CM026426">
    <property type="protein sequence ID" value="KAG0572845.1"/>
    <property type="molecule type" value="Genomic_DNA"/>
</dbReference>
<name>A0A8T0HQ31_CERPU</name>